<feature type="region of interest" description="Disordered" evidence="2">
    <location>
        <begin position="30"/>
        <end position="157"/>
    </location>
</feature>
<keyword evidence="1 3" id="KW-0732">Signal</keyword>
<evidence type="ECO:0000313" key="5">
    <source>
        <dbReference type="Proteomes" id="UP000238479"/>
    </source>
</evidence>
<feature type="compositionally biased region" description="Pro residues" evidence="2">
    <location>
        <begin position="77"/>
        <end position="96"/>
    </location>
</feature>
<dbReference type="Proteomes" id="UP000238479">
    <property type="component" value="Chromosome 6"/>
</dbReference>
<feature type="compositionally biased region" description="Basic and acidic residues" evidence="2">
    <location>
        <begin position="51"/>
        <end position="62"/>
    </location>
</feature>
<dbReference type="GO" id="GO:0071944">
    <property type="term" value="C:cell periphery"/>
    <property type="evidence" value="ECO:0007669"/>
    <property type="project" value="TreeGrafter"/>
</dbReference>
<dbReference type="AlphaFoldDB" id="A0A2P6PWY0"/>
<evidence type="ECO:0000313" key="4">
    <source>
        <dbReference type="EMBL" id="PRQ26425.1"/>
    </source>
</evidence>
<name>A0A2P6PWY0_ROSCH</name>
<dbReference type="PRINTS" id="PR01217">
    <property type="entry name" value="PRICHEXTENSN"/>
</dbReference>
<feature type="chain" id="PRO_5015193973" description="Pollen allergen Ole e 1 family" evidence="3">
    <location>
        <begin position="25"/>
        <end position="310"/>
    </location>
</feature>
<protein>
    <recommendedName>
        <fullName evidence="6">Pollen allergen Ole e 1 family</fullName>
    </recommendedName>
</protein>
<evidence type="ECO:0008006" key="6">
    <source>
        <dbReference type="Google" id="ProtNLM"/>
    </source>
</evidence>
<feature type="signal peptide" evidence="3">
    <location>
        <begin position="1"/>
        <end position="24"/>
    </location>
</feature>
<dbReference type="OMA" id="QSPAYTH"/>
<dbReference type="OrthoDB" id="1847243at2759"/>
<feature type="compositionally biased region" description="Pro residues" evidence="2">
    <location>
        <begin position="31"/>
        <end position="50"/>
    </location>
</feature>
<feature type="compositionally biased region" description="Pro residues" evidence="2">
    <location>
        <begin position="116"/>
        <end position="135"/>
    </location>
</feature>
<dbReference type="PANTHER" id="PTHR33470:SF40">
    <property type="entry name" value="PROTEIN SEED AND ROOT HAIR PROTECTIVE PROTEIN"/>
    <property type="match status" value="1"/>
</dbReference>
<accession>A0A2P6PWY0</accession>
<evidence type="ECO:0000256" key="2">
    <source>
        <dbReference type="SAM" id="MobiDB-lite"/>
    </source>
</evidence>
<dbReference type="Pfam" id="PF01190">
    <property type="entry name" value="Pollen_Ole_e_1"/>
    <property type="match status" value="1"/>
</dbReference>
<dbReference type="EMBL" id="PDCK01000044">
    <property type="protein sequence ID" value="PRQ26425.1"/>
    <property type="molecule type" value="Genomic_DNA"/>
</dbReference>
<proteinExistence type="predicted"/>
<dbReference type="Gramene" id="PRQ26425">
    <property type="protein sequence ID" value="PRQ26425"/>
    <property type="gene ID" value="RchiOBHm_Chr6g0294431"/>
</dbReference>
<comment type="caution">
    <text evidence="4">The sequence shown here is derived from an EMBL/GenBank/DDBJ whole genome shotgun (WGS) entry which is preliminary data.</text>
</comment>
<dbReference type="GO" id="GO:0009723">
    <property type="term" value="P:response to ethylene"/>
    <property type="evidence" value="ECO:0007669"/>
    <property type="project" value="TreeGrafter"/>
</dbReference>
<evidence type="ECO:0000256" key="1">
    <source>
        <dbReference type="ARBA" id="ARBA00022729"/>
    </source>
</evidence>
<dbReference type="PANTHER" id="PTHR33470">
    <property type="entry name" value="OS01G0164075 PROTEIN"/>
    <property type="match status" value="1"/>
</dbReference>
<reference evidence="4 5" key="1">
    <citation type="journal article" date="2018" name="Nat. Genet.">
        <title>The Rosa genome provides new insights in the design of modern roses.</title>
        <authorList>
            <person name="Bendahmane M."/>
        </authorList>
    </citation>
    <scope>NUCLEOTIDE SEQUENCE [LARGE SCALE GENOMIC DNA]</scope>
    <source>
        <strain evidence="5">cv. Old Blush</strain>
    </source>
</reference>
<evidence type="ECO:0000256" key="3">
    <source>
        <dbReference type="SAM" id="SignalP"/>
    </source>
</evidence>
<keyword evidence="5" id="KW-1185">Reference proteome</keyword>
<organism evidence="4 5">
    <name type="scientific">Rosa chinensis</name>
    <name type="common">China rose</name>
    <dbReference type="NCBI Taxonomy" id="74649"/>
    <lineage>
        <taxon>Eukaryota</taxon>
        <taxon>Viridiplantae</taxon>
        <taxon>Streptophyta</taxon>
        <taxon>Embryophyta</taxon>
        <taxon>Tracheophyta</taxon>
        <taxon>Spermatophyta</taxon>
        <taxon>Magnoliopsida</taxon>
        <taxon>eudicotyledons</taxon>
        <taxon>Gunneridae</taxon>
        <taxon>Pentapetalae</taxon>
        <taxon>rosids</taxon>
        <taxon>fabids</taxon>
        <taxon>Rosales</taxon>
        <taxon>Rosaceae</taxon>
        <taxon>Rosoideae</taxon>
        <taxon>Rosoideae incertae sedis</taxon>
        <taxon>Rosa</taxon>
    </lineage>
</organism>
<sequence length="310" mass="33786">MALTHFLLPTCLVLLSLLLINVSATDYGYGPKPPQVEQPKPPQVQKPEPPQLEKPKPPHVEKPTPPQVSATDYGYGPKPPQVEQPKPPQVQKPIKPPQVEKPTPPQVSATDYGYGPKPPQVEQPKPPQVQKPIKPPQVEKPTPPQVSTNDYGHGPKPQVEKPKLDQLYGELLPHNLFGIQGLVLCNSGLKAFPIQGAVARITCVGEDENGYETAPFSILSGATDAMGYFFATLSPSKLEGNYNNKWKLTECKTFLDNSPLESCKVPTDVNHGISGALIASYRTLNAKNMKLFSVGPFFYSSEPKPAPSGY</sequence>
<gene>
    <name evidence="4" type="ORF">RchiOBHm_Chr6g0294431</name>
</gene>